<dbReference type="InterPro" id="IPR052360">
    <property type="entry name" value="Transcr_Regulatory_Proteins"/>
</dbReference>
<evidence type="ECO:0000256" key="4">
    <source>
        <dbReference type="ARBA" id="ARBA00023125"/>
    </source>
</evidence>
<dbReference type="EMBL" id="AZNF01000008">
    <property type="protein sequence ID" value="KID64391.1"/>
    <property type="molecule type" value="Genomic_DNA"/>
</dbReference>
<keyword evidence="5" id="KW-0804">Transcription</keyword>
<dbReference type="PANTHER" id="PTHR36206:SF12">
    <property type="entry name" value="ASPERCRYPTIN BIOSYNTHESIS CLUSTER-SPECIFIC TRANSCRIPTION REGULATOR ATNN-RELATED"/>
    <property type="match status" value="1"/>
</dbReference>
<sequence length="453" mass="51162">MTPIHAQSTPHEKYLFHIFRAETAGEASGGFEGTFWSVDVPQACQLHPAIWHSALAIASARLRQRTWTVDGSTQHYDDVGFRQYTKAIGHLVQATRKTDPSFEEQSLILMTTVLLLGFASLRGDFNQVEFFARHGLRLFAKWDFRQRAKRGQQSLHSNVISVTSLISLLENLLVQYSWARHTLIPAKLAQSSTAIMSSTTPFHEYQALQIAHFEMLSAQQLGSTNGYWEPSRDIRQTWLWKLSACRNKLLQARQESGHGDGLSKSLLMMEMTSLGLQVCVQARPMANELCWDKFIPKFRRMVDIAEQLFDTRPDNHGEREPAAVFAPGPSAMGLLYMVASACREYGTRARAMALLQRLQQRDGLLDSGLFACLSETKMRIETTGRDLVGLAEPRRCTCIPKEYVCGHHRVRDVGVEFLDRGMARLNFESFDGGAHSERKKSLIVHWNGNGCNM</sequence>
<dbReference type="HOGENOM" id="CLU_011409_6_2_1"/>
<evidence type="ECO:0000256" key="3">
    <source>
        <dbReference type="ARBA" id="ARBA00023015"/>
    </source>
</evidence>
<protein>
    <recommendedName>
        <fullName evidence="9">C6 zinc finger domain protein</fullName>
    </recommendedName>
</protein>
<dbReference type="PANTHER" id="PTHR36206">
    <property type="entry name" value="ASPERCRYPTIN BIOSYNTHESIS CLUSTER-SPECIFIC TRANSCRIPTION REGULATOR ATNN-RELATED"/>
    <property type="match status" value="1"/>
</dbReference>
<gene>
    <name evidence="7" type="ORF">MAN_06565</name>
</gene>
<evidence type="ECO:0000313" key="8">
    <source>
        <dbReference type="Proteomes" id="UP000031186"/>
    </source>
</evidence>
<proteinExistence type="predicted"/>
<reference evidence="7 8" key="1">
    <citation type="journal article" date="2014" name="Proc. Natl. Acad. Sci. U.S.A.">
        <title>Trajectory and genomic determinants of fungal-pathogen speciation and host adaptation.</title>
        <authorList>
            <person name="Hu X."/>
            <person name="Xiao G."/>
            <person name="Zheng P."/>
            <person name="Shang Y."/>
            <person name="Su Y."/>
            <person name="Zhang X."/>
            <person name="Liu X."/>
            <person name="Zhan S."/>
            <person name="St Leger R.J."/>
            <person name="Wang C."/>
        </authorList>
    </citation>
    <scope>NUCLEOTIDE SEQUENCE [LARGE SCALE GENOMIC DNA]</scope>
    <source>
        <strain evidence="7 8">ARSEF 549</strain>
    </source>
</reference>
<keyword evidence="2" id="KW-0862">Zinc</keyword>
<keyword evidence="1" id="KW-0479">Metal-binding</keyword>
<comment type="caution">
    <text evidence="7">The sequence shown here is derived from an EMBL/GenBank/DDBJ whole genome shotgun (WGS) entry which is preliminary data.</text>
</comment>
<keyword evidence="3" id="KW-0805">Transcription regulation</keyword>
<evidence type="ECO:0000256" key="5">
    <source>
        <dbReference type="ARBA" id="ARBA00023163"/>
    </source>
</evidence>
<feature type="non-terminal residue" evidence="7">
    <location>
        <position position="1"/>
    </location>
</feature>
<evidence type="ECO:0000256" key="6">
    <source>
        <dbReference type="ARBA" id="ARBA00023242"/>
    </source>
</evidence>
<evidence type="ECO:0000256" key="2">
    <source>
        <dbReference type="ARBA" id="ARBA00022833"/>
    </source>
</evidence>
<name>A0A0B4FEW7_METAF</name>
<organism evidence="7 8">
    <name type="scientific">Metarhizium anisopliae (strain ARSEF 549)</name>
    <dbReference type="NCBI Taxonomy" id="3151832"/>
    <lineage>
        <taxon>Eukaryota</taxon>
        <taxon>Fungi</taxon>
        <taxon>Dikarya</taxon>
        <taxon>Ascomycota</taxon>
        <taxon>Pezizomycotina</taxon>
        <taxon>Sordariomycetes</taxon>
        <taxon>Hypocreomycetidae</taxon>
        <taxon>Hypocreales</taxon>
        <taxon>Clavicipitaceae</taxon>
        <taxon>Metarhizium</taxon>
    </lineage>
</organism>
<dbReference type="VEuPathDB" id="FungiDB:MAN_06565"/>
<dbReference type="AlphaFoldDB" id="A0A0B4FEW7"/>
<accession>A0A0B4FEW7</accession>
<evidence type="ECO:0000256" key="1">
    <source>
        <dbReference type="ARBA" id="ARBA00022723"/>
    </source>
</evidence>
<dbReference type="Proteomes" id="UP000031186">
    <property type="component" value="Unassembled WGS sequence"/>
</dbReference>
<dbReference type="GO" id="GO:0046872">
    <property type="term" value="F:metal ion binding"/>
    <property type="evidence" value="ECO:0007669"/>
    <property type="project" value="UniProtKB-KW"/>
</dbReference>
<evidence type="ECO:0008006" key="9">
    <source>
        <dbReference type="Google" id="ProtNLM"/>
    </source>
</evidence>
<keyword evidence="6" id="KW-0539">Nucleus</keyword>
<evidence type="ECO:0000313" key="7">
    <source>
        <dbReference type="EMBL" id="KID64391.1"/>
    </source>
</evidence>
<keyword evidence="8" id="KW-1185">Reference proteome</keyword>
<dbReference type="GO" id="GO:0003677">
    <property type="term" value="F:DNA binding"/>
    <property type="evidence" value="ECO:0007669"/>
    <property type="project" value="UniProtKB-KW"/>
</dbReference>
<keyword evidence="4" id="KW-0238">DNA-binding</keyword>
<dbReference type="OrthoDB" id="3145928at2759"/>